<dbReference type="PROSITE" id="PS01304">
    <property type="entry name" value="UBIH"/>
    <property type="match status" value="1"/>
</dbReference>
<sequence length="400" mass="43940">MQSVDIAIVGGGMVGLAVACGLQGSGLRVAVIESHQPQPVEADAAPQLRVSAINAASEKLLSRLDVWNEIIAERASRYHGMEVWDKDSFGRIAFDDESLGYSHLGHIIENGVIHHALWRKAQRSQDITLVAPAELAQVAWGENEAFLTLKDGNMLTARLVIGADGANSWLRNKADIPLTSWDYRHHALVATIRTTEPHQAIARQVFHGEGILAFLPLSDPHLCSIVWSLPPDDAAKMQQADAAAFNQALNVAFDNRLGLCEVESERQVFPLTGRYARQFAAHRLALVGDAAHTIHPLAGQGVNLGFMDAAELIDEIRRLHAQGKDFGQHFYLRRYERSRKHSAALMLAGMQGFRELFAGVNPAKKLLRDIGLKLADTLPGVKPQLIRQAMGLNDLPAWLR</sequence>
<organism evidence="9 10">
    <name type="scientific">Scandinavium lactucae</name>
    <dbReference type="NCBI Taxonomy" id="3095028"/>
    <lineage>
        <taxon>Bacteria</taxon>
        <taxon>Pseudomonadati</taxon>
        <taxon>Pseudomonadota</taxon>
        <taxon>Gammaproteobacteria</taxon>
        <taxon>Enterobacterales</taxon>
        <taxon>Enterobacteriaceae</taxon>
        <taxon>Scandinavium</taxon>
    </lineage>
</organism>
<dbReference type="RefSeq" id="WP_319785668.1">
    <property type="nucleotide sequence ID" value="NZ_JAWXRD010000005.1"/>
</dbReference>
<keyword evidence="5" id="KW-0274">FAD</keyword>
<dbReference type="EMBL" id="JAWXRD010000005">
    <property type="protein sequence ID" value="MDX6039799.1"/>
    <property type="molecule type" value="Genomic_DNA"/>
</dbReference>
<protein>
    <submittedName>
        <fullName evidence="9">FAD-dependent 2-octaprenylphenol hydroxylase</fullName>
        <ecNumber evidence="9">1.14.13.240</ecNumber>
    </submittedName>
</protein>
<evidence type="ECO:0000256" key="6">
    <source>
        <dbReference type="ARBA" id="ARBA00023002"/>
    </source>
</evidence>
<accession>A0ABU4QKH4</accession>
<keyword evidence="4" id="KW-0285">Flavoprotein</keyword>
<evidence type="ECO:0000256" key="7">
    <source>
        <dbReference type="ARBA" id="ARBA00023033"/>
    </source>
</evidence>
<evidence type="ECO:0000313" key="9">
    <source>
        <dbReference type="EMBL" id="MDX6039799.1"/>
    </source>
</evidence>
<comment type="caution">
    <text evidence="9">The sequence shown here is derived from an EMBL/GenBank/DDBJ whole genome shotgun (WGS) entry which is preliminary data.</text>
</comment>
<keyword evidence="6 9" id="KW-0560">Oxidoreductase</keyword>
<keyword evidence="10" id="KW-1185">Reference proteome</keyword>
<evidence type="ECO:0000256" key="5">
    <source>
        <dbReference type="ARBA" id="ARBA00022827"/>
    </source>
</evidence>
<dbReference type="PRINTS" id="PR00420">
    <property type="entry name" value="RNGMNOXGNASE"/>
</dbReference>
<dbReference type="InterPro" id="IPR051205">
    <property type="entry name" value="UbiH/COQ6_monooxygenase"/>
</dbReference>
<name>A0ABU4QKH4_9ENTR</name>
<evidence type="ECO:0000259" key="8">
    <source>
        <dbReference type="Pfam" id="PF01494"/>
    </source>
</evidence>
<evidence type="ECO:0000256" key="3">
    <source>
        <dbReference type="ARBA" id="ARBA00005349"/>
    </source>
</evidence>
<dbReference type="Gene3D" id="3.50.50.60">
    <property type="entry name" value="FAD/NAD(P)-binding domain"/>
    <property type="match status" value="2"/>
</dbReference>
<keyword evidence="7" id="KW-0503">Monooxygenase</keyword>
<evidence type="ECO:0000256" key="4">
    <source>
        <dbReference type="ARBA" id="ARBA00022630"/>
    </source>
</evidence>
<dbReference type="InterPro" id="IPR010971">
    <property type="entry name" value="UbiH/COQ6"/>
</dbReference>
<comment type="pathway">
    <text evidence="2">Cofactor biosynthesis; ubiquinone biosynthesis.</text>
</comment>
<dbReference type="InterPro" id="IPR036188">
    <property type="entry name" value="FAD/NAD-bd_sf"/>
</dbReference>
<dbReference type="NCBIfam" id="TIGR01988">
    <property type="entry name" value="Ubi-OHases"/>
    <property type="match status" value="1"/>
</dbReference>
<comment type="cofactor">
    <cofactor evidence="1">
        <name>FAD</name>
        <dbReference type="ChEBI" id="CHEBI:57692"/>
    </cofactor>
</comment>
<dbReference type="InterPro" id="IPR018168">
    <property type="entry name" value="Ubi_Hdrlase_CS"/>
</dbReference>
<dbReference type="PANTHER" id="PTHR43876">
    <property type="entry name" value="UBIQUINONE BIOSYNTHESIS MONOOXYGENASE COQ6, MITOCHONDRIAL"/>
    <property type="match status" value="1"/>
</dbReference>
<dbReference type="EC" id="1.14.13.240" evidence="9"/>
<feature type="domain" description="FAD-binding" evidence="8">
    <location>
        <begin position="4"/>
        <end position="344"/>
    </location>
</feature>
<dbReference type="InterPro" id="IPR002938">
    <property type="entry name" value="FAD-bd"/>
</dbReference>
<gene>
    <name evidence="9" type="primary">ubiI</name>
    <name evidence="9" type="synonym">visC</name>
    <name evidence="9" type="ORF">SIK69_06245</name>
</gene>
<dbReference type="Pfam" id="PF01494">
    <property type="entry name" value="FAD_binding_3"/>
    <property type="match status" value="1"/>
</dbReference>
<evidence type="ECO:0000256" key="2">
    <source>
        <dbReference type="ARBA" id="ARBA00004749"/>
    </source>
</evidence>
<dbReference type="GO" id="GO:0019168">
    <property type="term" value="F:2-polyprenylphenol 6-hydroxylase activity"/>
    <property type="evidence" value="ECO:0007669"/>
    <property type="project" value="UniProtKB-EC"/>
</dbReference>
<dbReference type="NCBIfam" id="NF005949">
    <property type="entry name" value="PRK08013.1"/>
    <property type="match status" value="1"/>
</dbReference>
<proteinExistence type="inferred from homology"/>
<evidence type="ECO:0000256" key="1">
    <source>
        <dbReference type="ARBA" id="ARBA00001974"/>
    </source>
</evidence>
<comment type="similarity">
    <text evidence="3">Belongs to the UbiH/COQ6 family.</text>
</comment>
<dbReference type="PANTHER" id="PTHR43876:SF7">
    <property type="entry name" value="UBIQUINONE BIOSYNTHESIS MONOOXYGENASE COQ6, MITOCHONDRIAL"/>
    <property type="match status" value="1"/>
</dbReference>
<evidence type="ECO:0000313" key="10">
    <source>
        <dbReference type="Proteomes" id="UP001275664"/>
    </source>
</evidence>
<dbReference type="SUPFAM" id="SSF51905">
    <property type="entry name" value="FAD/NAD(P)-binding domain"/>
    <property type="match status" value="1"/>
</dbReference>
<reference evidence="9 10" key="1">
    <citation type="submission" date="2023-11" db="EMBL/GenBank/DDBJ databases">
        <title>Scandinavium wanjuensis sp. nov., isolated from lettuce South Korea.</title>
        <authorList>
            <person name="Park J."/>
            <person name="Park S."/>
            <person name="Oh K.K."/>
            <person name="Cho G.S."/>
            <person name="Franz C.M.A.P."/>
        </authorList>
    </citation>
    <scope>NUCLEOTIDE SEQUENCE [LARGE SCALE GENOMIC DNA]</scope>
    <source>
        <strain evidence="9 10">V105_6</strain>
    </source>
</reference>
<dbReference type="Proteomes" id="UP001275664">
    <property type="component" value="Unassembled WGS sequence"/>
</dbReference>